<dbReference type="AlphaFoldDB" id="W6ZB51"/>
<proteinExistence type="predicted"/>
<evidence type="ECO:0000313" key="2">
    <source>
        <dbReference type="Proteomes" id="UP000054032"/>
    </source>
</evidence>
<name>W6ZB51_COCMI</name>
<organism evidence="1 2">
    <name type="scientific">Bipolaris oryzae ATCC 44560</name>
    <dbReference type="NCBI Taxonomy" id="930090"/>
    <lineage>
        <taxon>Eukaryota</taxon>
        <taxon>Fungi</taxon>
        <taxon>Dikarya</taxon>
        <taxon>Ascomycota</taxon>
        <taxon>Pezizomycotina</taxon>
        <taxon>Dothideomycetes</taxon>
        <taxon>Pleosporomycetidae</taxon>
        <taxon>Pleosporales</taxon>
        <taxon>Pleosporineae</taxon>
        <taxon>Pleosporaceae</taxon>
        <taxon>Bipolaris</taxon>
    </lineage>
</organism>
<keyword evidence="2" id="KW-1185">Reference proteome</keyword>
<dbReference type="RefSeq" id="XP_007688800.1">
    <property type="nucleotide sequence ID" value="XM_007690610.1"/>
</dbReference>
<gene>
    <name evidence="1" type="ORF">COCMIDRAFT_97546</name>
</gene>
<dbReference type="EMBL" id="KI963999">
    <property type="protein sequence ID" value="EUC44674.1"/>
    <property type="molecule type" value="Genomic_DNA"/>
</dbReference>
<accession>W6ZB51</accession>
<dbReference type="GeneID" id="19129081"/>
<reference evidence="1 2" key="1">
    <citation type="journal article" date="2013" name="PLoS Genet.">
        <title>Comparative genome structure, secondary metabolite, and effector coding capacity across Cochliobolus pathogens.</title>
        <authorList>
            <person name="Condon B.J."/>
            <person name="Leng Y."/>
            <person name="Wu D."/>
            <person name="Bushley K.E."/>
            <person name="Ohm R.A."/>
            <person name="Otillar R."/>
            <person name="Martin J."/>
            <person name="Schackwitz W."/>
            <person name="Grimwood J."/>
            <person name="MohdZainudin N."/>
            <person name="Xue C."/>
            <person name="Wang R."/>
            <person name="Manning V.A."/>
            <person name="Dhillon B."/>
            <person name="Tu Z.J."/>
            <person name="Steffenson B.J."/>
            <person name="Salamov A."/>
            <person name="Sun H."/>
            <person name="Lowry S."/>
            <person name="LaButti K."/>
            <person name="Han J."/>
            <person name="Copeland A."/>
            <person name="Lindquist E."/>
            <person name="Barry K."/>
            <person name="Schmutz J."/>
            <person name="Baker S.E."/>
            <person name="Ciuffetti L.M."/>
            <person name="Grigoriev I.V."/>
            <person name="Zhong S."/>
            <person name="Turgeon B.G."/>
        </authorList>
    </citation>
    <scope>NUCLEOTIDE SEQUENCE [LARGE SCALE GENOMIC DNA]</scope>
    <source>
        <strain evidence="1 2">ATCC 44560</strain>
    </source>
</reference>
<sequence length="68" mass="7563">MKQQPHNWPSVIVPILPCLNLAQSSNPVSLTWPVLRHMFQPFAVGSYPKSYQKLHGAMIIMSTPSCTG</sequence>
<dbReference type="Proteomes" id="UP000054032">
    <property type="component" value="Unassembled WGS sequence"/>
</dbReference>
<protein>
    <submittedName>
        <fullName evidence="1">Uncharacterized protein</fullName>
    </submittedName>
</protein>
<dbReference type="KEGG" id="bor:COCMIDRAFT_97546"/>
<dbReference type="HOGENOM" id="CLU_2793617_0_0_1"/>
<evidence type="ECO:0000313" key="1">
    <source>
        <dbReference type="EMBL" id="EUC44674.1"/>
    </source>
</evidence>